<dbReference type="InterPro" id="IPR036514">
    <property type="entry name" value="SGNH_hydro_sf"/>
</dbReference>
<dbReference type="PANTHER" id="PTHR43784:SF2">
    <property type="entry name" value="GDSL-LIKE LIPASE_ACYLHYDROLASE, PUTATIVE (AFU_ORTHOLOGUE AFUA_2G00820)-RELATED"/>
    <property type="match status" value="1"/>
</dbReference>
<proteinExistence type="predicted"/>
<dbReference type="SUPFAM" id="SSF52266">
    <property type="entry name" value="SGNH hydrolase"/>
    <property type="match status" value="1"/>
</dbReference>
<protein>
    <submittedName>
        <fullName evidence="2">Lysophospholipase L1-like esterase</fullName>
    </submittedName>
</protein>
<dbReference type="InterPro" id="IPR053140">
    <property type="entry name" value="GDSL_Rv0518-like"/>
</dbReference>
<dbReference type="Gene3D" id="3.40.50.1110">
    <property type="entry name" value="SGNH hydrolase"/>
    <property type="match status" value="1"/>
</dbReference>
<gene>
    <name evidence="2" type="ORF">CLV46_1442</name>
</gene>
<dbReference type="Proteomes" id="UP000228758">
    <property type="component" value="Unassembled WGS sequence"/>
</dbReference>
<feature type="domain" description="SGNH hydrolase-type esterase" evidence="1">
    <location>
        <begin position="23"/>
        <end position="202"/>
    </location>
</feature>
<dbReference type="Pfam" id="PF13472">
    <property type="entry name" value="Lipase_GDSL_2"/>
    <property type="match status" value="1"/>
</dbReference>
<sequence length="273" mass="30085">MVRCAVRGNTVLMDRPGWTRYVALGDSITEGFCDPIVGSGEPWLGWADRLAAILDGNARLGNGDGIRYANLAVRGRRVRDVVDEQIPAALDLKPDLVSVMVGGNDLMTPRSDPDALADRIDLGVRRLREAGVDVLLANCFDPQFALFLRPLRGRAAVFNAHMWSIARTQQTYTLDLWGIREFRDRAMWSQDRVHLTSAGHRVLARRAASSLGVPYFEVPGEPTAAAEPVRTLTTMGWLTTHALPWVGRRLRRVSTGDGIAAKLPMPITVVPPR</sequence>
<reference evidence="2 3" key="1">
    <citation type="submission" date="2017-11" db="EMBL/GenBank/DDBJ databases">
        <title>Genomic Encyclopedia of Archaeal and Bacterial Type Strains, Phase II (KMG-II): From Individual Species to Whole Genera.</title>
        <authorList>
            <person name="Goeker M."/>
        </authorList>
    </citation>
    <scope>NUCLEOTIDE SEQUENCE [LARGE SCALE GENOMIC DNA]</scope>
    <source>
        <strain evidence="2 3">DSM 27393</strain>
    </source>
</reference>
<name>A0A2M9CJ00_9MICO</name>
<dbReference type="EMBL" id="PGFF01000001">
    <property type="protein sequence ID" value="PJJ71887.1"/>
    <property type="molecule type" value="Genomic_DNA"/>
</dbReference>
<dbReference type="CDD" id="cd01832">
    <property type="entry name" value="SGNH_hydrolase_like_1"/>
    <property type="match status" value="1"/>
</dbReference>
<keyword evidence="3" id="KW-1185">Reference proteome</keyword>
<evidence type="ECO:0000313" key="3">
    <source>
        <dbReference type="Proteomes" id="UP000228758"/>
    </source>
</evidence>
<evidence type="ECO:0000259" key="1">
    <source>
        <dbReference type="Pfam" id="PF13472"/>
    </source>
</evidence>
<dbReference type="PANTHER" id="PTHR43784">
    <property type="entry name" value="GDSL-LIKE LIPASE/ACYLHYDROLASE, PUTATIVE (AFU_ORTHOLOGUE AFUA_2G00820)-RELATED"/>
    <property type="match status" value="1"/>
</dbReference>
<accession>A0A2M9CJ00</accession>
<dbReference type="InterPro" id="IPR013830">
    <property type="entry name" value="SGNH_hydro"/>
</dbReference>
<comment type="caution">
    <text evidence="2">The sequence shown here is derived from an EMBL/GenBank/DDBJ whole genome shotgun (WGS) entry which is preliminary data.</text>
</comment>
<dbReference type="AlphaFoldDB" id="A0A2M9CJ00"/>
<evidence type="ECO:0000313" key="2">
    <source>
        <dbReference type="EMBL" id="PJJ71887.1"/>
    </source>
</evidence>
<organism evidence="2 3">
    <name type="scientific">Diaminobutyricimonas aerilata</name>
    <dbReference type="NCBI Taxonomy" id="1162967"/>
    <lineage>
        <taxon>Bacteria</taxon>
        <taxon>Bacillati</taxon>
        <taxon>Actinomycetota</taxon>
        <taxon>Actinomycetes</taxon>
        <taxon>Micrococcales</taxon>
        <taxon>Microbacteriaceae</taxon>
        <taxon>Diaminobutyricimonas</taxon>
    </lineage>
</organism>